<accession>A0A953M2J3</accession>
<feature type="domain" description="Solute-binding protein family 5" evidence="4">
    <location>
        <begin position="68"/>
        <end position="435"/>
    </location>
</feature>
<proteinExistence type="inferred from homology"/>
<dbReference type="Pfam" id="PF00496">
    <property type="entry name" value="SBP_bac_5"/>
    <property type="match status" value="1"/>
</dbReference>
<sequence length="520" mass="59350">MFFLISYILSSLFLFSCSPSNRLDGYLYLRQNANPSTLDPALIVDVPGAVIAAKLFNGLVRLREDLGVAPDIAERWEASGDGRVYRFHLRKGVRFSNGREVTARDFKYSFERILHPRTKSPNTWVLDKAEGAREFMKGGAGEVRGFRVPDAYTFEVRLERPFSPFLSMLALTAAYVVPEEEVRKRGADFSGFPTGTGPFMIKEWLPGREVHLVRNPYYFEGRAEVRGIVYRIIPEDLTAVTEFETGNLDVLSLPASAYAKFRDDPKWSRLVVSMEGLNTYYLGLNASKAPFSNAALRRAVSHAFDRERILKTFYEGRGRLAAGPVPDLLRKWEVTNRRDAFSYDPSLARRIIREEGMTGVQVNMYVTVDQEVVDLAEIIQAFLADVGITVNIKQLEWSAYKQAINRGEADLFWLSWWADYPDAENFLFPLFHSSNLGPAGNRTRYVNREVDALIEKGQHSSGEKERNEWYRRAEEIIIDDAPWVPFWHRNDILVKQPWVTGYAVYPIYSMDKGTETGIAK</sequence>
<dbReference type="Proteomes" id="UP000705867">
    <property type="component" value="Unassembled WGS sequence"/>
</dbReference>
<dbReference type="GO" id="GO:0043190">
    <property type="term" value="C:ATP-binding cassette (ABC) transporter complex"/>
    <property type="evidence" value="ECO:0007669"/>
    <property type="project" value="InterPro"/>
</dbReference>
<reference evidence="5" key="1">
    <citation type="journal article" date="2021" name="bioRxiv">
        <title>Unraveling nitrogen, sulfur and carbon metabolic pathways and microbial community transcriptional responses to substrate deprivation and toxicity stresses in a bioreactor mimicking anoxic brackish coastal sediment conditions.</title>
        <authorList>
            <person name="Martins P.D."/>
            <person name="Echeveste M.J."/>
            <person name="Arshad A."/>
            <person name="Kurth J."/>
            <person name="Ouboter H."/>
            <person name="Jetten M.S.M."/>
            <person name="Welte C.U."/>
        </authorList>
    </citation>
    <scope>NUCLEOTIDE SEQUENCE</scope>
    <source>
        <strain evidence="5">MAG_39</strain>
    </source>
</reference>
<evidence type="ECO:0000313" key="5">
    <source>
        <dbReference type="EMBL" id="MBZ0157775.1"/>
    </source>
</evidence>
<dbReference type="Gene3D" id="3.40.190.10">
    <property type="entry name" value="Periplasmic binding protein-like II"/>
    <property type="match status" value="1"/>
</dbReference>
<dbReference type="InterPro" id="IPR039424">
    <property type="entry name" value="SBP_5"/>
</dbReference>
<organism evidence="5 6">
    <name type="scientific">Candidatus Nitrobium versatile</name>
    <dbReference type="NCBI Taxonomy" id="2884831"/>
    <lineage>
        <taxon>Bacteria</taxon>
        <taxon>Pseudomonadati</taxon>
        <taxon>Nitrospirota</taxon>
        <taxon>Nitrospiria</taxon>
        <taxon>Nitrospirales</taxon>
        <taxon>Nitrospiraceae</taxon>
        <taxon>Candidatus Nitrobium</taxon>
    </lineage>
</organism>
<evidence type="ECO:0000259" key="4">
    <source>
        <dbReference type="Pfam" id="PF00496"/>
    </source>
</evidence>
<evidence type="ECO:0000313" key="6">
    <source>
        <dbReference type="Proteomes" id="UP000705867"/>
    </source>
</evidence>
<dbReference type="EMBL" id="JAIOIV010000127">
    <property type="protein sequence ID" value="MBZ0157775.1"/>
    <property type="molecule type" value="Genomic_DNA"/>
</dbReference>
<keyword evidence="3" id="KW-0732">Signal</keyword>
<dbReference type="Gene3D" id="3.90.76.10">
    <property type="entry name" value="Dipeptide-binding Protein, Domain 1"/>
    <property type="match status" value="1"/>
</dbReference>
<reference evidence="5" key="2">
    <citation type="submission" date="2021-08" db="EMBL/GenBank/DDBJ databases">
        <authorList>
            <person name="Dalcin Martins P."/>
        </authorList>
    </citation>
    <scope>NUCLEOTIDE SEQUENCE</scope>
    <source>
        <strain evidence="5">MAG_39</strain>
    </source>
</reference>
<gene>
    <name evidence="5" type="ORF">K8I29_16385</name>
</gene>
<protein>
    <submittedName>
        <fullName evidence="5">ABC transporter substrate-binding protein</fullName>
    </submittedName>
</protein>
<comment type="similarity">
    <text evidence="1">Belongs to the bacterial solute-binding protein 5 family.</text>
</comment>
<evidence type="ECO:0000256" key="1">
    <source>
        <dbReference type="ARBA" id="ARBA00005695"/>
    </source>
</evidence>
<dbReference type="Gene3D" id="3.10.105.10">
    <property type="entry name" value="Dipeptide-binding Protein, Domain 3"/>
    <property type="match status" value="1"/>
</dbReference>
<dbReference type="GO" id="GO:0030288">
    <property type="term" value="C:outer membrane-bounded periplasmic space"/>
    <property type="evidence" value="ECO:0007669"/>
    <property type="project" value="UniProtKB-ARBA"/>
</dbReference>
<dbReference type="PANTHER" id="PTHR30290:SF9">
    <property type="entry name" value="OLIGOPEPTIDE-BINDING PROTEIN APPA"/>
    <property type="match status" value="1"/>
</dbReference>
<dbReference type="GO" id="GO:1904680">
    <property type="term" value="F:peptide transmembrane transporter activity"/>
    <property type="evidence" value="ECO:0007669"/>
    <property type="project" value="TreeGrafter"/>
</dbReference>
<keyword evidence="2" id="KW-0813">Transport</keyword>
<dbReference type="PIRSF" id="PIRSF002741">
    <property type="entry name" value="MppA"/>
    <property type="match status" value="1"/>
</dbReference>
<comment type="caution">
    <text evidence="5">The sequence shown here is derived from an EMBL/GenBank/DDBJ whole genome shotgun (WGS) entry which is preliminary data.</text>
</comment>
<dbReference type="CDD" id="cd00995">
    <property type="entry name" value="PBP2_NikA_DppA_OppA_like"/>
    <property type="match status" value="1"/>
</dbReference>
<evidence type="ECO:0000256" key="2">
    <source>
        <dbReference type="ARBA" id="ARBA00022448"/>
    </source>
</evidence>
<dbReference type="SUPFAM" id="SSF53850">
    <property type="entry name" value="Periplasmic binding protein-like II"/>
    <property type="match status" value="1"/>
</dbReference>
<name>A0A953M2J3_9BACT</name>
<evidence type="ECO:0000256" key="3">
    <source>
        <dbReference type="ARBA" id="ARBA00022729"/>
    </source>
</evidence>
<dbReference type="InterPro" id="IPR000914">
    <property type="entry name" value="SBP_5_dom"/>
</dbReference>
<dbReference type="InterPro" id="IPR030678">
    <property type="entry name" value="Peptide/Ni-bd"/>
</dbReference>
<dbReference type="GO" id="GO:0015833">
    <property type="term" value="P:peptide transport"/>
    <property type="evidence" value="ECO:0007669"/>
    <property type="project" value="TreeGrafter"/>
</dbReference>
<dbReference type="PANTHER" id="PTHR30290">
    <property type="entry name" value="PERIPLASMIC BINDING COMPONENT OF ABC TRANSPORTER"/>
    <property type="match status" value="1"/>
</dbReference>
<dbReference type="AlphaFoldDB" id="A0A953M2J3"/>